<dbReference type="GO" id="GO:0003677">
    <property type="term" value="F:DNA binding"/>
    <property type="evidence" value="ECO:0007669"/>
    <property type="project" value="UniProtKB-KW"/>
</dbReference>
<evidence type="ECO:0000256" key="2">
    <source>
        <dbReference type="ARBA" id="ARBA00023125"/>
    </source>
</evidence>
<comment type="caution">
    <text evidence="5">The sequence shown here is derived from an EMBL/GenBank/DDBJ whole genome shotgun (WGS) entry which is preliminary data.</text>
</comment>
<dbReference type="InterPro" id="IPR013762">
    <property type="entry name" value="Integrase-like_cat_sf"/>
</dbReference>
<keyword evidence="6" id="KW-1185">Reference proteome</keyword>
<dbReference type="OrthoDB" id="644065at2"/>
<keyword evidence="2" id="KW-0238">DNA-binding</keyword>
<feature type="domain" description="Tyr recombinase" evidence="4">
    <location>
        <begin position="192"/>
        <end position="395"/>
    </location>
</feature>
<accession>A0A3E1P442</accession>
<dbReference type="CDD" id="cd01189">
    <property type="entry name" value="INT_ICEBs1_C_like"/>
    <property type="match status" value="1"/>
</dbReference>
<dbReference type="GO" id="GO:0015074">
    <property type="term" value="P:DNA integration"/>
    <property type="evidence" value="ECO:0007669"/>
    <property type="project" value="InterPro"/>
</dbReference>
<dbReference type="Proteomes" id="UP000261174">
    <property type="component" value="Unassembled WGS sequence"/>
</dbReference>
<proteinExistence type="inferred from homology"/>
<dbReference type="Pfam" id="PF00589">
    <property type="entry name" value="Phage_integrase"/>
    <property type="match status" value="1"/>
</dbReference>
<dbReference type="RefSeq" id="WP_116853596.1">
    <property type="nucleotide sequence ID" value="NZ_QTJV01000003.1"/>
</dbReference>
<evidence type="ECO:0000313" key="6">
    <source>
        <dbReference type="Proteomes" id="UP000261174"/>
    </source>
</evidence>
<dbReference type="PANTHER" id="PTHR30349">
    <property type="entry name" value="PHAGE INTEGRASE-RELATED"/>
    <property type="match status" value="1"/>
</dbReference>
<dbReference type="Pfam" id="PF12167">
    <property type="entry name" value="Arm-DNA-bind_2"/>
    <property type="match status" value="1"/>
</dbReference>
<sequence>MGQLLKAAKGEINISNFEGRIRLRWSYEGQRYSLNLPYPYCPENMHHATVKVAEIKLDMLKGSFDTTLVKYKPPKAKKRTPTPPQNVVKSDIIYIGELGGKFNIWVAQIRNINIDHSFDYLYTRKLLEKWNGDKIESLPAKIAAEIWADTTYNRRLNYLRSFLDWVLASGSISVNPLTHVSKRRGSKKHKTERCKPLTIDEIGQILDAIKSDKYCPKASRFKHSFYYPFLKYIYTTGVRNAEAIGLRVKHLNFEDRQIEVSEAFARTVKGSNHAARIRKETKTGNTRYLPMPDELYELLLPLSVNKDPDAFVFLSPKGLSINDQMFERRILKPVMIKLGLGNRDLYAARPSFGTRAVQQGMSVTDVAYLMGHSTIQTTIRSYIGVQKKAVKLPNLDF</sequence>
<dbReference type="PROSITE" id="PS51898">
    <property type="entry name" value="TYR_RECOMBINASE"/>
    <property type="match status" value="1"/>
</dbReference>
<comment type="similarity">
    <text evidence="1">Belongs to the 'phage' integrase family.</text>
</comment>
<dbReference type="SUPFAM" id="SSF56349">
    <property type="entry name" value="DNA breaking-rejoining enzymes"/>
    <property type="match status" value="1"/>
</dbReference>
<dbReference type="InterPro" id="IPR050090">
    <property type="entry name" value="Tyrosine_recombinase_XerCD"/>
</dbReference>
<dbReference type="EMBL" id="QTJV01000003">
    <property type="protein sequence ID" value="RFM34942.1"/>
    <property type="molecule type" value="Genomic_DNA"/>
</dbReference>
<evidence type="ECO:0000313" key="5">
    <source>
        <dbReference type="EMBL" id="RFM34942.1"/>
    </source>
</evidence>
<dbReference type="AlphaFoldDB" id="A0A3E1P442"/>
<keyword evidence="3" id="KW-0233">DNA recombination</keyword>
<dbReference type="Gene3D" id="1.10.443.10">
    <property type="entry name" value="Intergrase catalytic core"/>
    <property type="match status" value="1"/>
</dbReference>
<evidence type="ECO:0000256" key="1">
    <source>
        <dbReference type="ARBA" id="ARBA00008857"/>
    </source>
</evidence>
<name>A0A3E1P442_9BACT</name>
<dbReference type="InterPro" id="IPR011010">
    <property type="entry name" value="DNA_brk_join_enz"/>
</dbReference>
<evidence type="ECO:0000256" key="3">
    <source>
        <dbReference type="ARBA" id="ARBA00023172"/>
    </source>
</evidence>
<protein>
    <submittedName>
        <fullName evidence="5">Site-specific integrase</fullName>
    </submittedName>
</protein>
<organism evidence="5 6">
    <name type="scientific">Chitinophaga silvisoli</name>
    <dbReference type="NCBI Taxonomy" id="2291814"/>
    <lineage>
        <taxon>Bacteria</taxon>
        <taxon>Pseudomonadati</taxon>
        <taxon>Bacteroidota</taxon>
        <taxon>Chitinophagia</taxon>
        <taxon>Chitinophagales</taxon>
        <taxon>Chitinophagaceae</taxon>
        <taxon>Chitinophaga</taxon>
    </lineage>
</organism>
<dbReference type="GO" id="GO:0006310">
    <property type="term" value="P:DNA recombination"/>
    <property type="evidence" value="ECO:0007669"/>
    <property type="project" value="UniProtKB-KW"/>
</dbReference>
<evidence type="ECO:0000259" key="4">
    <source>
        <dbReference type="PROSITE" id="PS51898"/>
    </source>
</evidence>
<reference evidence="5 6" key="1">
    <citation type="submission" date="2018-08" db="EMBL/GenBank/DDBJ databases">
        <title>Chitinophaga sp. K20C18050901, a novel bacterium isolated from forest soil.</title>
        <authorList>
            <person name="Wang C."/>
        </authorList>
    </citation>
    <scope>NUCLEOTIDE SEQUENCE [LARGE SCALE GENOMIC DNA]</scope>
    <source>
        <strain evidence="5 6">K20C18050901</strain>
    </source>
</reference>
<dbReference type="InterPro" id="IPR022000">
    <property type="entry name" value="Min27-like_integrase_DNA_bind"/>
</dbReference>
<gene>
    <name evidence="5" type="ORF">DXN04_12015</name>
</gene>
<dbReference type="InterPro" id="IPR002104">
    <property type="entry name" value="Integrase_catalytic"/>
</dbReference>
<dbReference type="PANTHER" id="PTHR30349:SF41">
    <property type="entry name" value="INTEGRASE_RECOMBINASE PROTEIN MJ0367-RELATED"/>
    <property type="match status" value="1"/>
</dbReference>